<dbReference type="SUPFAM" id="SSF53098">
    <property type="entry name" value="Ribonuclease H-like"/>
    <property type="match status" value="1"/>
</dbReference>
<dbReference type="PANTHER" id="PTHR38462">
    <property type="entry name" value="EXONUCLEASE-LIKE PROTEIN"/>
    <property type="match status" value="1"/>
</dbReference>
<evidence type="ECO:0000313" key="3">
    <source>
        <dbReference type="EMBL" id="WOX58332.1"/>
    </source>
</evidence>
<dbReference type="InterPro" id="IPR012337">
    <property type="entry name" value="RNaseH-like_sf"/>
</dbReference>
<protein>
    <submittedName>
        <fullName evidence="3">Ribonuclease H-like domain-containing protein</fullName>
    </submittedName>
</protein>
<organism evidence="3 4">
    <name type="scientific">Methanoculleus receptaculi</name>
    <dbReference type="NCBI Taxonomy" id="394967"/>
    <lineage>
        <taxon>Archaea</taxon>
        <taxon>Methanobacteriati</taxon>
        <taxon>Methanobacteriota</taxon>
        <taxon>Stenosarchaea group</taxon>
        <taxon>Methanomicrobia</taxon>
        <taxon>Methanomicrobiales</taxon>
        <taxon>Methanomicrobiaceae</taxon>
        <taxon>Methanoculleus</taxon>
    </lineage>
</organism>
<gene>
    <name evidence="3" type="ORF">R6Y96_03575</name>
</gene>
<dbReference type="EMBL" id="CP137642">
    <property type="protein sequence ID" value="WOX58332.1"/>
    <property type="molecule type" value="Genomic_DNA"/>
</dbReference>
<evidence type="ECO:0000259" key="2">
    <source>
        <dbReference type="Pfam" id="PF13482"/>
    </source>
</evidence>
<name>A0AAX4FWT2_9EURY</name>
<sequence>MRDLQKGHLHHSGDQEARRFRANLIERCRGLAIEDVFNGREVRCSGGRCYVIDHRSPIFLAVRDRERAAAAILGDLSLIQGIGPTTRQRLEERGYRTVPDLLGHPRYHQDASRLLDLVARGETRELVNWIERRHRQSDPLLLEASRFHAPEDFLFLDIETLGLSSRPIILIGLGRAERGSIVVRQHLVRSIKEETAALTAILPDLEAERAALVTFNGRAFDLPYIRDRLARHGVPATLDLPHFDVLRFARRCWGGRLPSCRLGSLETAVLHITRTDDLPSAMVPEFYETYMRTGNPGPLIPIVEHNRQDIISLARLFALLRGDDRTAATREAPTPEMGDEMGEIKPQS</sequence>
<evidence type="ECO:0000256" key="1">
    <source>
        <dbReference type="SAM" id="MobiDB-lite"/>
    </source>
</evidence>
<dbReference type="GeneID" id="85732206"/>
<dbReference type="Pfam" id="PF13482">
    <property type="entry name" value="RNase_H_2"/>
    <property type="match status" value="1"/>
</dbReference>
<dbReference type="PANTHER" id="PTHR38462:SF1">
    <property type="entry name" value="YPRB RIBONUCLEASE H-LIKE DOMAIN-CONTAINING PROTEIN"/>
    <property type="match status" value="1"/>
</dbReference>
<proteinExistence type="predicted"/>
<dbReference type="KEGG" id="mrc:R6Y96_03575"/>
<dbReference type="Proteomes" id="UP001305652">
    <property type="component" value="Chromosome"/>
</dbReference>
<evidence type="ECO:0000313" key="4">
    <source>
        <dbReference type="Proteomes" id="UP001305652"/>
    </source>
</evidence>
<keyword evidence="4" id="KW-1185">Reference proteome</keyword>
<dbReference type="Gene3D" id="3.30.420.10">
    <property type="entry name" value="Ribonuclease H-like superfamily/Ribonuclease H"/>
    <property type="match status" value="1"/>
</dbReference>
<reference evidence="3 4" key="1">
    <citation type="submission" date="2023-10" db="EMBL/GenBank/DDBJ databases">
        <title>The complete genome sequence of Methanoculleus receptaculi DSM 18860.</title>
        <authorList>
            <person name="Lai S.-J."/>
            <person name="You Y.-T."/>
            <person name="Chen S.-C."/>
        </authorList>
    </citation>
    <scope>NUCLEOTIDE SEQUENCE [LARGE SCALE GENOMIC DNA]</scope>
    <source>
        <strain evidence="3 4">DSM 18860</strain>
    </source>
</reference>
<dbReference type="InterPro" id="IPR038720">
    <property type="entry name" value="YprB_RNase_H-like_dom"/>
</dbReference>
<dbReference type="AlphaFoldDB" id="A0AAX4FWT2"/>
<dbReference type="InterPro" id="IPR036397">
    <property type="entry name" value="RNaseH_sf"/>
</dbReference>
<feature type="domain" description="YprB ribonuclease H-like" evidence="2">
    <location>
        <begin position="154"/>
        <end position="320"/>
    </location>
</feature>
<accession>A0AAX4FWT2</accession>
<dbReference type="GO" id="GO:0003676">
    <property type="term" value="F:nucleic acid binding"/>
    <property type="evidence" value="ECO:0007669"/>
    <property type="project" value="InterPro"/>
</dbReference>
<dbReference type="RefSeq" id="WP_318622152.1">
    <property type="nucleotide sequence ID" value="NZ_CP137642.1"/>
</dbReference>
<feature type="region of interest" description="Disordered" evidence="1">
    <location>
        <begin position="327"/>
        <end position="348"/>
    </location>
</feature>